<dbReference type="PANTHER" id="PTHR14209:SF19">
    <property type="entry name" value="ISOAMYL ACETATE-HYDROLYZING ESTERASE 1 HOMOLOG"/>
    <property type="match status" value="1"/>
</dbReference>
<gene>
    <name evidence="3" type="ORF">RCL2_000579500</name>
    <name evidence="2" type="ORF">RclHR1_07070010</name>
</gene>
<protein>
    <submittedName>
        <fullName evidence="3">SGNH hydrolase</fullName>
    </submittedName>
</protein>
<name>A0A2Z6RUN8_9GLOM</name>
<dbReference type="SUPFAM" id="SSF52266">
    <property type="entry name" value="SGNH hydrolase"/>
    <property type="match status" value="1"/>
</dbReference>
<dbReference type="Gene3D" id="3.40.50.1110">
    <property type="entry name" value="SGNH hydrolase"/>
    <property type="match status" value="1"/>
</dbReference>
<evidence type="ECO:0000313" key="2">
    <source>
        <dbReference type="EMBL" id="GBC06828.1"/>
    </source>
</evidence>
<evidence type="ECO:0000313" key="3">
    <source>
        <dbReference type="EMBL" id="GES78489.1"/>
    </source>
</evidence>
<dbReference type="CDD" id="cd01838">
    <property type="entry name" value="Isoamyl_acetate_hydrolase_like"/>
    <property type="match status" value="1"/>
</dbReference>
<dbReference type="STRING" id="94130.A0A2Z6RUN8"/>
<dbReference type="InterPro" id="IPR013830">
    <property type="entry name" value="SGNH_hydro"/>
</dbReference>
<organism evidence="2 4">
    <name type="scientific">Rhizophagus clarus</name>
    <dbReference type="NCBI Taxonomy" id="94130"/>
    <lineage>
        <taxon>Eukaryota</taxon>
        <taxon>Fungi</taxon>
        <taxon>Fungi incertae sedis</taxon>
        <taxon>Mucoromycota</taxon>
        <taxon>Glomeromycotina</taxon>
        <taxon>Glomeromycetes</taxon>
        <taxon>Glomerales</taxon>
        <taxon>Glomeraceae</taxon>
        <taxon>Rhizophagus</taxon>
    </lineage>
</organism>
<dbReference type="InterPro" id="IPR036514">
    <property type="entry name" value="SGNH_hydro_sf"/>
</dbReference>
<dbReference type="GO" id="GO:0016788">
    <property type="term" value="F:hydrolase activity, acting on ester bonds"/>
    <property type="evidence" value="ECO:0007669"/>
    <property type="project" value="InterPro"/>
</dbReference>
<keyword evidence="4" id="KW-1185">Reference proteome</keyword>
<keyword evidence="3" id="KW-0378">Hydrolase</keyword>
<dbReference type="Proteomes" id="UP000247702">
    <property type="component" value="Unassembled WGS sequence"/>
</dbReference>
<proteinExistence type="predicted"/>
<evidence type="ECO:0000259" key="1">
    <source>
        <dbReference type="Pfam" id="PF13472"/>
    </source>
</evidence>
<dbReference type="EMBL" id="BLAL01000037">
    <property type="protein sequence ID" value="GES78489.1"/>
    <property type="molecule type" value="Genomic_DNA"/>
</dbReference>
<dbReference type="OrthoDB" id="671439at2759"/>
<comment type="caution">
    <text evidence="2">The sequence shown here is derived from an EMBL/GenBank/DDBJ whole genome shotgun (WGS) entry which is preliminary data.</text>
</comment>
<reference evidence="3" key="2">
    <citation type="submission" date="2019-10" db="EMBL/GenBank/DDBJ databases">
        <title>Conservation and host-specific expression of non-tandemly repeated heterogenous ribosome RNA gene in arbuscular mycorrhizal fungi.</title>
        <authorList>
            <person name="Maeda T."/>
            <person name="Kobayashi Y."/>
            <person name="Nakagawa T."/>
            <person name="Ezawa T."/>
            <person name="Yamaguchi K."/>
            <person name="Bino T."/>
            <person name="Nishimoto Y."/>
            <person name="Shigenobu S."/>
            <person name="Kawaguchi M."/>
        </authorList>
    </citation>
    <scope>NUCLEOTIDE SEQUENCE</scope>
    <source>
        <strain evidence="3">HR1</strain>
    </source>
</reference>
<dbReference type="InterPro" id="IPR045136">
    <property type="entry name" value="Iah1-like"/>
</dbReference>
<sequence>MSNLYNQIIIFGDSLTQHSHNAVEKGWGAALQHSYIRKLDVLNRGFSGYNTEVAKYLLPQILSKKNNSSKNPKIFLLIMFFGANDAVIQPSSVQHVPLERYKENLKQMINVIKDPDSPYHSSETRMLLITPPPIDEEALLKHRGKIDRKSEISAKYAQTCVDLANELNVPVLNSWKLITDKVTLNNVALNDFLRDGLHFSSLGNETLFHEILDTIRKNWPELDPDNLKPLTPLWAELNHEINLEQQVNTLESNIINQLIVDEN</sequence>
<reference evidence="2 4" key="1">
    <citation type="submission" date="2017-11" db="EMBL/GenBank/DDBJ databases">
        <title>The genome of Rhizophagus clarus HR1 reveals common genetic basis of auxotrophy among arbuscular mycorrhizal fungi.</title>
        <authorList>
            <person name="Kobayashi Y."/>
        </authorList>
    </citation>
    <scope>NUCLEOTIDE SEQUENCE [LARGE SCALE GENOMIC DNA]</scope>
    <source>
        <strain evidence="2 4">HR1</strain>
    </source>
</reference>
<dbReference type="AlphaFoldDB" id="A0A2Z6RUN8"/>
<dbReference type="Proteomes" id="UP000615446">
    <property type="component" value="Unassembled WGS sequence"/>
</dbReference>
<feature type="domain" description="SGNH hydrolase-type esterase" evidence="1">
    <location>
        <begin position="10"/>
        <end position="205"/>
    </location>
</feature>
<evidence type="ECO:0000313" key="4">
    <source>
        <dbReference type="Proteomes" id="UP000247702"/>
    </source>
</evidence>
<dbReference type="Pfam" id="PF13472">
    <property type="entry name" value="Lipase_GDSL_2"/>
    <property type="match status" value="1"/>
</dbReference>
<dbReference type="PANTHER" id="PTHR14209">
    <property type="entry name" value="ISOAMYL ACETATE-HYDROLYZING ESTERASE 1"/>
    <property type="match status" value="1"/>
</dbReference>
<accession>A0A2Z6RUN8</accession>
<dbReference type="EMBL" id="BEXD01004101">
    <property type="protein sequence ID" value="GBC06828.1"/>
    <property type="molecule type" value="Genomic_DNA"/>
</dbReference>